<dbReference type="EMBL" id="BJUB01000015">
    <property type="protein sequence ID" value="GEK23335.1"/>
    <property type="molecule type" value="Genomic_DNA"/>
</dbReference>
<feature type="signal peptide" evidence="1">
    <location>
        <begin position="1"/>
        <end position="27"/>
    </location>
</feature>
<evidence type="ECO:0000313" key="3">
    <source>
        <dbReference type="Proteomes" id="UP000321118"/>
    </source>
</evidence>
<dbReference type="AlphaFoldDB" id="A0A510VDX1"/>
<protein>
    <submittedName>
        <fullName evidence="2">Uncharacterized protein</fullName>
    </submittedName>
</protein>
<sequence length="135" mass="12906">MTSARSTTRKSAAIGLAVVGIAGLSLAAAAQLNASSSTLGATTTVVAPCQTAPITATYATGYTTAAPVGYKVTQVVLSGVEAGCVGKAVKVSLLDTGDNLLGAELTATAAATTTLAVSPVVPASAVAKLAVVISG</sequence>
<organism evidence="2 3">
    <name type="scientific">Cellulomonas xylanilytica</name>
    <dbReference type="NCBI Taxonomy" id="233583"/>
    <lineage>
        <taxon>Bacteria</taxon>
        <taxon>Bacillati</taxon>
        <taxon>Actinomycetota</taxon>
        <taxon>Actinomycetes</taxon>
        <taxon>Micrococcales</taxon>
        <taxon>Cellulomonadaceae</taxon>
        <taxon>Cellulomonas</taxon>
    </lineage>
</organism>
<keyword evidence="3" id="KW-1185">Reference proteome</keyword>
<reference evidence="2 3" key="1">
    <citation type="submission" date="2019-07" db="EMBL/GenBank/DDBJ databases">
        <title>Whole genome shotgun sequence of Cellulomonas xylanilytica NBRC 101102.</title>
        <authorList>
            <person name="Hosoyama A."/>
            <person name="Uohara A."/>
            <person name="Ohji S."/>
            <person name="Ichikawa N."/>
        </authorList>
    </citation>
    <scope>NUCLEOTIDE SEQUENCE [LARGE SCALE GENOMIC DNA]</scope>
    <source>
        <strain evidence="2 3">NBRC 101102</strain>
    </source>
</reference>
<feature type="chain" id="PRO_5039299872" evidence="1">
    <location>
        <begin position="28"/>
        <end position="135"/>
    </location>
</feature>
<gene>
    <name evidence="2" type="ORF">CXY01_38550</name>
</gene>
<evidence type="ECO:0000256" key="1">
    <source>
        <dbReference type="SAM" id="SignalP"/>
    </source>
</evidence>
<proteinExistence type="predicted"/>
<accession>A0A510VDX1</accession>
<dbReference type="Proteomes" id="UP000321118">
    <property type="component" value="Unassembled WGS sequence"/>
</dbReference>
<evidence type="ECO:0000313" key="2">
    <source>
        <dbReference type="EMBL" id="GEK23335.1"/>
    </source>
</evidence>
<keyword evidence="1" id="KW-0732">Signal</keyword>
<comment type="caution">
    <text evidence="2">The sequence shown here is derived from an EMBL/GenBank/DDBJ whole genome shotgun (WGS) entry which is preliminary data.</text>
</comment>
<dbReference type="RefSeq" id="WP_146931004.1">
    <property type="nucleotide sequence ID" value="NZ_BJUB01000015.1"/>
</dbReference>
<name>A0A510VDX1_9CELL</name>